<comment type="caution">
    <text evidence="1">The sequence shown here is derived from an EMBL/GenBank/DDBJ whole genome shotgun (WGS) entry which is preliminary data.</text>
</comment>
<evidence type="ECO:0000313" key="2">
    <source>
        <dbReference type="Proteomes" id="UP000546324"/>
    </source>
</evidence>
<dbReference type="InterPro" id="IPR036410">
    <property type="entry name" value="HSP_DnaJ_Cys-rich_dom_sf"/>
</dbReference>
<dbReference type="EMBL" id="JACHMQ010000001">
    <property type="protein sequence ID" value="MBB6393532.1"/>
    <property type="molecule type" value="Genomic_DNA"/>
</dbReference>
<proteinExistence type="predicted"/>
<dbReference type="AlphaFoldDB" id="A0A7X0FUQ7"/>
<dbReference type="RefSeq" id="WP_185023335.1">
    <property type="nucleotide sequence ID" value="NZ_JACHMQ010000001.1"/>
</dbReference>
<accession>A0A7X0FUQ7</accession>
<evidence type="ECO:0000313" key="1">
    <source>
        <dbReference type="EMBL" id="MBB6393532.1"/>
    </source>
</evidence>
<organism evidence="1 2">
    <name type="scientific">Actinomadura coerulea</name>
    <dbReference type="NCBI Taxonomy" id="46159"/>
    <lineage>
        <taxon>Bacteria</taxon>
        <taxon>Bacillati</taxon>
        <taxon>Actinomycetota</taxon>
        <taxon>Actinomycetes</taxon>
        <taxon>Streptosporangiales</taxon>
        <taxon>Thermomonosporaceae</taxon>
        <taxon>Actinomadura</taxon>
    </lineage>
</organism>
<dbReference type="SUPFAM" id="SSF57938">
    <property type="entry name" value="DnaJ/Hsp40 cysteine-rich domain"/>
    <property type="match status" value="1"/>
</dbReference>
<name>A0A7X0FUQ7_9ACTN</name>
<protein>
    <submittedName>
        <fullName evidence="1">DnaJ-class molecular chaperone</fullName>
    </submittedName>
</protein>
<sequence>MTYLRLLRHVSDVVRAQACHYCGGAKKIGATNRTCPVCSGSGTCPGGR</sequence>
<keyword evidence="2" id="KW-1185">Reference proteome</keyword>
<dbReference type="Proteomes" id="UP000546324">
    <property type="component" value="Unassembled WGS sequence"/>
</dbReference>
<gene>
    <name evidence="1" type="ORF">BKA00_000446</name>
</gene>
<reference evidence="1 2" key="1">
    <citation type="submission" date="2020-08" db="EMBL/GenBank/DDBJ databases">
        <title>Sequencing the genomes of 1000 actinobacteria strains.</title>
        <authorList>
            <person name="Klenk H.-P."/>
        </authorList>
    </citation>
    <scope>NUCLEOTIDE SEQUENCE [LARGE SCALE GENOMIC DNA]</scope>
    <source>
        <strain evidence="1 2">DSM 43675</strain>
    </source>
</reference>